<evidence type="ECO:0000313" key="2">
    <source>
        <dbReference type="Proteomes" id="UP000824082"/>
    </source>
</evidence>
<dbReference type="AlphaFoldDB" id="A0A9D1LJC8"/>
<dbReference type="Proteomes" id="UP000824082">
    <property type="component" value="Unassembled WGS sequence"/>
</dbReference>
<gene>
    <name evidence="1" type="ORF">IAD19_04225</name>
</gene>
<comment type="caution">
    <text evidence="1">The sequence shown here is derived from an EMBL/GenBank/DDBJ whole genome shotgun (WGS) entry which is preliminary data.</text>
</comment>
<accession>A0A9D1LJC8</accession>
<evidence type="ECO:0000313" key="1">
    <source>
        <dbReference type="EMBL" id="HIU41740.1"/>
    </source>
</evidence>
<protein>
    <submittedName>
        <fullName evidence="1">Uncharacterized protein</fullName>
    </submittedName>
</protein>
<organism evidence="1 2">
    <name type="scientific">Candidatus Egerieicola faecale</name>
    <dbReference type="NCBI Taxonomy" id="2840774"/>
    <lineage>
        <taxon>Bacteria</taxon>
        <taxon>Bacillati</taxon>
        <taxon>Bacillota</taxon>
        <taxon>Clostridia</taxon>
        <taxon>Eubacteriales</taxon>
        <taxon>Oscillospiraceae</taxon>
        <taxon>Oscillospiraceae incertae sedis</taxon>
        <taxon>Candidatus Egerieicola</taxon>
    </lineage>
</organism>
<sequence length="87" mass="9931">MPETGFLRQKNAARRFRAAEVVEKGFGMFETSLRHVSGLTCPWLYAIGQADSILLFPQPFFKNKFSKQKILKQINPMQGFHPLESTA</sequence>
<proteinExistence type="predicted"/>
<dbReference type="EMBL" id="DVMX01000082">
    <property type="protein sequence ID" value="HIU41740.1"/>
    <property type="molecule type" value="Genomic_DNA"/>
</dbReference>
<name>A0A9D1LJC8_9FIRM</name>
<reference evidence="1" key="1">
    <citation type="submission" date="2020-10" db="EMBL/GenBank/DDBJ databases">
        <authorList>
            <person name="Gilroy R."/>
        </authorList>
    </citation>
    <scope>NUCLEOTIDE SEQUENCE</scope>
    <source>
        <strain evidence="1">4509</strain>
    </source>
</reference>
<reference evidence="1" key="2">
    <citation type="journal article" date="2021" name="PeerJ">
        <title>Extensive microbial diversity within the chicken gut microbiome revealed by metagenomics and culture.</title>
        <authorList>
            <person name="Gilroy R."/>
            <person name="Ravi A."/>
            <person name="Getino M."/>
            <person name="Pursley I."/>
            <person name="Horton D.L."/>
            <person name="Alikhan N.F."/>
            <person name="Baker D."/>
            <person name="Gharbi K."/>
            <person name="Hall N."/>
            <person name="Watson M."/>
            <person name="Adriaenssens E.M."/>
            <person name="Foster-Nyarko E."/>
            <person name="Jarju S."/>
            <person name="Secka A."/>
            <person name="Antonio M."/>
            <person name="Oren A."/>
            <person name="Chaudhuri R.R."/>
            <person name="La Ragione R."/>
            <person name="Hildebrand F."/>
            <person name="Pallen M.J."/>
        </authorList>
    </citation>
    <scope>NUCLEOTIDE SEQUENCE</scope>
    <source>
        <strain evidence="1">4509</strain>
    </source>
</reference>